<organism evidence="1">
    <name type="scientific">bioreactor metagenome</name>
    <dbReference type="NCBI Taxonomy" id="1076179"/>
    <lineage>
        <taxon>unclassified sequences</taxon>
        <taxon>metagenomes</taxon>
        <taxon>ecological metagenomes</taxon>
    </lineage>
</organism>
<protein>
    <recommendedName>
        <fullName evidence="2">Acetyl-CoA carboxyl transferase</fullName>
    </recommendedName>
</protein>
<dbReference type="InterPro" id="IPR021853">
    <property type="entry name" value="DUF3460"/>
</dbReference>
<proteinExistence type="predicted"/>
<evidence type="ECO:0000313" key="1">
    <source>
        <dbReference type="EMBL" id="MPM39079.1"/>
    </source>
</evidence>
<evidence type="ECO:0008006" key="2">
    <source>
        <dbReference type="Google" id="ProtNLM"/>
    </source>
</evidence>
<dbReference type="EMBL" id="VSSQ01008514">
    <property type="protein sequence ID" value="MPM39079.1"/>
    <property type="molecule type" value="Genomic_DNA"/>
</dbReference>
<sequence>MRSRRTDDVCQHVQVKCPAQAISLNLRATRAPQNTAMSFFRRPDYQSDTTQFINKLKEQKPELDAQQQFGRSLLWDKEVDRGVWKEYNEGRVAQKPYVYQTNA</sequence>
<comment type="caution">
    <text evidence="1">The sequence shown here is derived from an EMBL/GenBank/DDBJ whole genome shotgun (WGS) entry which is preliminary data.</text>
</comment>
<dbReference type="AlphaFoldDB" id="A0A644ZE95"/>
<gene>
    <name evidence="1" type="ORF">SDC9_85711</name>
</gene>
<dbReference type="Pfam" id="PF11943">
    <property type="entry name" value="DUF3460"/>
    <property type="match status" value="1"/>
</dbReference>
<name>A0A644ZE95_9ZZZZ</name>
<accession>A0A644ZE95</accession>
<reference evidence="1" key="1">
    <citation type="submission" date="2019-08" db="EMBL/GenBank/DDBJ databases">
        <authorList>
            <person name="Kucharzyk K."/>
            <person name="Murdoch R.W."/>
            <person name="Higgins S."/>
            <person name="Loffler F."/>
        </authorList>
    </citation>
    <scope>NUCLEOTIDE SEQUENCE</scope>
</reference>